<reference evidence="2 3" key="1">
    <citation type="journal article" date="2015" name="Front. Microbiol.">
        <title>Genome sequence of the plant growth promoting endophytic yeast Rhodotorula graminis WP1.</title>
        <authorList>
            <person name="Firrincieli A."/>
            <person name="Otillar R."/>
            <person name="Salamov A."/>
            <person name="Schmutz J."/>
            <person name="Khan Z."/>
            <person name="Redman R.S."/>
            <person name="Fleck N.D."/>
            <person name="Lindquist E."/>
            <person name="Grigoriev I.V."/>
            <person name="Doty S.L."/>
        </authorList>
    </citation>
    <scope>NUCLEOTIDE SEQUENCE [LARGE SCALE GENOMIC DNA]</scope>
    <source>
        <strain evidence="2 3">WP1</strain>
    </source>
</reference>
<dbReference type="AlphaFoldDB" id="A0A0P9IRP9"/>
<proteinExistence type="predicted"/>
<organism evidence="2 3">
    <name type="scientific">Rhodotorula graminis (strain WP1)</name>
    <dbReference type="NCBI Taxonomy" id="578459"/>
    <lineage>
        <taxon>Eukaryota</taxon>
        <taxon>Fungi</taxon>
        <taxon>Dikarya</taxon>
        <taxon>Basidiomycota</taxon>
        <taxon>Pucciniomycotina</taxon>
        <taxon>Microbotryomycetes</taxon>
        <taxon>Sporidiobolales</taxon>
        <taxon>Sporidiobolaceae</taxon>
        <taxon>Rhodotorula</taxon>
    </lineage>
</organism>
<feature type="non-terminal residue" evidence="2">
    <location>
        <position position="55"/>
    </location>
</feature>
<dbReference type="GeneID" id="28979206"/>
<evidence type="ECO:0000313" key="2">
    <source>
        <dbReference type="EMBL" id="KPV72076.1"/>
    </source>
</evidence>
<name>A0A0P9IRP9_RHOGW</name>
<dbReference type="RefSeq" id="XP_018268125.1">
    <property type="nucleotide sequence ID" value="XM_018418759.1"/>
</dbReference>
<evidence type="ECO:0000256" key="1">
    <source>
        <dbReference type="SAM" id="Coils"/>
    </source>
</evidence>
<dbReference type="EMBL" id="KQ474089">
    <property type="protein sequence ID" value="KPV72076.1"/>
    <property type="molecule type" value="Genomic_DNA"/>
</dbReference>
<keyword evidence="1" id="KW-0175">Coiled coil</keyword>
<protein>
    <submittedName>
        <fullName evidence="2">Uncharacterized protein</fullName>
    </submittedName>
</protein>
<gene>
    <name evidence="2" type="ORF">RHOBADRAFT_65692</name>
</gene>
<accession>A0A0P9IRP9</accession>
<sequence>MVCAVLLEQDARLHRHAGECDKGSEARERQVDELDERLRHADRAEHALQEREGHG</sequence>
<keyword evidence="3" id="KW-1185">Reference proteome</keyword>
<dbReference type="Proteomes" id="UP000053890">
    <property type="component" value="Unassembled WGS sequence"/>
</dbReference>
<feature type="coiled-coil region" evidence="1">
    <location>
        <begin position="24"/>
        <end position="51"/>
    </location>
</feature>
<evidence type="ECO:0000313" key="3">
    <source>
        <dbReference type="Proteomes" id="UP000053890"/>
    </source>
</evidence>